<dbReference type="InterPro" id="IPR002838">
    <property type="entry name" value="AIM24"/>
</dbReference>
<proteinExistence type="predicted"/>
<dbReference type="Pfam" id="PF01987">
    <property type="entry name" value="AIM24"/>
    <property type="match status" value="1"/>
</dbReference>
<dbReference type="Proteomes" id="UP000317369">
    <property type="component" value="Chromosome"/>
</dbReference>
<dbReference type="SUPFAM" id="SSF51219">
    <property type="entry name" value="TRAP-like"/>
    <property type="match status" value="1"/>
</dbReference>
<dbReference type="Gene3D" id="3.60.160.10">
    <property type="entry name" value="Mitochondrial biogenesis AIM24"/>
    <property type="match status" value="1"/>
</dbReference>
<reference evidence="1 2" key="1">
    <citation type="submission" date="2019-02" db="EMBL/GenBank/DDBJ databases">
        <title>Deep-cultivation of Planctomycetes and their phenomic and genomic characterization uncovers novel biology.</title>
        <authorList>
            <person name="Wiegand S."/>
            <person name="Jogler M."/>
            <person name="Boedeker C."/>
            <person name="Pinto D."/>
            <person name="Vollmers J."/>
            <person name="Rivas-Marin E."/>
            <person name="Kohn T."/>
            <person name="Peeters S.H."/>
            <person name="Heuer A."/>
            <person name="Rast P."/>
            <person name="Oberbeckmann S."/>
            <person name="Bunk B."/>
            <person name="Jeske O."/>
            <person name="Meyerdierks A."/>
            <person name="Storesund J.E."/>
            <person name="Kallscheuer N."/>
            <person name="Luecker S."/>
            <person name="Lage O.M."/>
            <person name="Pohl T."/>
            <person name="Merkel B.J."/>
            <person name="Hornburger P."/>
            <person name="Mueller R.-W."/>
            <person name="Bruemmer F."/>
            <person name="Labrenz M."/>
            <person name="Spormann A.M."/>
            <person name="Op den Camp H."/>
            <person name="Overmann J."/>
            <person name="Amann R."/>
            <person name="Jetten M.S.M."/>
            <person name="Mascher T."/>
            <person name="Medema M.H."/>
            <person name="Devos D.P."/>
            <person name="Kaster A.-K."/>
            <person name="Ovreas L."/>
            <person name="Rohde M."/>
            <person name="Galperin M.Y."/>
            <person name="Jogler C."/>
        </authorList>
    </citation>
    <scope>NUCLEOTIDE SEQUENCE [LARGE SCALE GENOMIC DNA]</scope>
    <source>
        <strain evidence="1 2">KS4</strain>
    </source>
</reference>
<evidence type="ECO:0008006" key="3">
    <source>
        <dbReference type="Google" id="ProtNLM"/>
    </source>
</evidence>
<sequence length="236" mass="26279">MSQIDSRYSIADFIEKTKQKDRGQGLFELESERILEVNLDSMVWTKMGSMISYNGDIRFTREKILEHGIGKLLKKAVSGEGTQLTKAEGCGQLYLADEGKKISILQLENESIYVNGNDVLAFEPTLDWDIKMMKKMAAMLSGGLFNVRLEGTGLLAITSHYDPMTLLVEPGKPVITDPNATIAWSGDLMPEFKTDISVKTFFGRGSGESLQMKFEGSGFVVVQPYEEVYFQNTSST</sequence>
<protein>
    <recommendedName>
        <fullName evidence="3">AIM24 family protein</fullName>
    </recommendedName>
</protein>
<dbReference type="InterPro" id="IPR036983">
    <property type="entry name" value="AIM24_sf"/>
</dbReference>
<evidence type="ECO:0000313" key="1">
    <source>
        <dbReference type="EMBL" id="QDU35224.1"/>
    </source>
</evidence>
<dbReference type="PANTHER" id="PTHR38074">
    <property type="entry name" value="ALTERED INHERITANCE OF MITOCHONDRIA PROTEIN 24, MITOCHONDRIAL"/>
    <property type="match status" value="1"/>
</dbReference>
<dbReference type="EMBL" id="CP036425">
    <property type="protein sequence ID" value="QDU35224.1"/>
    <property type="molecule type" value="Genomic_DNA"/>
</dbReference>
<dbReference type="AlphaFoldDB" id="A0A517YYC5"/>
<dbReference type="KEGG" id="pcor:KS4_33050"/>
<organism evidence="1 2">
    <name type="scientific">Poriferisphaera corsica</name>
    <dbReference type="NCBI Taxonomy" id="2528020"/>
    <lineage>
        <taxon>Bacteria</taxon>
        <taxon>Pseudomonadati</taxon>
        <taxon>Planctomycetota</taxon>
        <taxon>Phycisphaerae</taxon>
        <taxon>Phycisphaerales</taxon>
        <taxon>Phycisphaeraceae</taxon>
        <taxon>Poriferisphaera</taxon>
    </lineage>
</organism>
<dbReference type="InterPro" id="IPR016031">
    <property type="entry name" value="Trp_RNA-bd_attenuator-like_dom"/>
</dbReference>
<evidence type="ECO:0000313" key="2">
    <source>
        <dbReference type="Proteomes" id="UP000317369"/>
    </source>
</evidence>
<name>A0A517YYC5_9BACT</name>
<accession>A0A517YYC5</accession>
<dbReference type="OrthoDB" id="8707822at2"/>
<gene>
    <name evidence="1" type="ORF">KS4_33050</name>
</gene>
<dbReference type="RefSeq" id="WP_145080244.1">
    <property type="nucleotide sequence ID" value="NZ_CP036425.1"/>
</dbReference>
<keyword evidence="2" id="KW-1185">Reference proteome</keyword>
<dbReference type="PANTHER" id="PTHR38074:SF1">
    <property type="entry name" value="ALTERED INHERITANCE OF MITOCHONDRIA PROTEIN 24, MITOCHONDRIAL"/>
    <property type="match status" value="1"/>
</dbReference>